<protein>
    <submittedName>
        <fullName evidence="1">Uncharacterized protein</fullName>
    </submittedName>
</protein>
<dbReference type="AlphaFoldDB" id="A0A4Q7DY96"/>
<organism evidence="1 2">
    <name type="scientific">Pseudoalteromonas rubra</name>
    <dbReference type="NCBI Taxonomy" id="43658"/>
    <lineage>
        <taxon>Bacteria</taxon>
        <taxon>Pseudomonadati</taxon>
        <taxon>Pseudomonadota</taxon>
        <taxon>Gammaproteobacteria</taxon>
        <taxon>Alteromonadales</taxon>
        <taxon>Pseudoalteromonadaceae</taxon>
        <taxon>Pseudoalteromonas</taxon>
    </lineage>
</organism>
<gene>
    <name evidence="1" type="ORF">C3B51_22875</name>
</gene>
<name>A0A4Q7DY96_9GAMM</name>
<sequence length="144" mass="15781">MRDDNGVVVGGVVEQGKPGAAAGKPHFTCSKYAGSNILLAFMTYRAISDEVSCISPFKQIYTTVIPHLMRDLPTDHIAGMTNTSKQTYSALKNGFKWIPHRVRDDDGVVGGVAEQGEPGANAEKLLRRHDKYTETNLFNTEKLV</sequence>
<dbReference type="Proteomes" id="UP000292345">
    <property type="component" value="Unassembled WGS sequence"/>
</dbReference>
<evidence type="ECO:0000313" key="2">
    <source>
        <dbReference type="Proteomes" id="UP000292345"/>
    </source>
</evidence>
<evidence type="ECO:0000313" key="1">
    <source>
        <dbReference type="EMBL" id="RZM71071.1"/>
    </source>
</evidence>
<comment type="caution">
    <text evidence="1">The sequence shown here is derived from an EMBL/GenBank/DDBJ whole genome shotgun (WGS) entry which is preliminary data.</text>
</comment>
<accession>A0A4Q7DY96</accession>
<proteinExistence type="predicted"/>
<dbReference type="EMBL" id="PPUZ01000130">
    <property type="protein sequence ID" value="RZM71071.1"/>
    <property type="molecule type" value="Genomic_DNA"/>
</dbReference>
<reference evidence="1 2" key="1">
    <citation type="submission" date="2018-01" db="EMBL/GenBank/DDBJ databases">
        <title>Co-occurrence of chitin degradation, pigmentation and bioactivity in marine Pseudoalteromonas.</title>
        <authorList>
            <person name="Paulsen S."/>
            <person name="Gram L."/>
            <person name="Machado H."/>
        </authorList>
    </citation>
    <scope>NUCLEOTIDE SEQUENCE [LARGE SCALE GENOMIC DNA]</scope>
    <source>
        <strain evidence="1 2">S1946</strain>
    </source>
</reference>